<protein>
    <submittedName>
        <fullName evidence="1">Uncharacterized protein</fullName>
    </submittedName>
</protein>
<dbReference type="EMBL" id="GBRH01174340">
    <property type="protein sequence ID" value="JAE23556.1"/>
    <property type="molecule type" value="Transcribed_RNA"/>
</dbReference>
<reference evidence="1" key="2">
    <citation type="journal article" date="2015" name="Data Brief">
        <title>Shoot transcriptome of the giant reed, Arundo donax.</title>
        <authorList>
            <person name="Barrero R.A."/>
            <person name="Guerrero F.D."/>
            <person name="Moolhuijzen P."/>
            <person name="Goolsby J.A."/>
            <person name="Tidwell J."/>
            <person name="Bellgard S.E."/>
            <person name="Bellgard M.I."/>
        </authorList>
    </citation>
    <scope>NUCLEOTIDE SEQUENCE</scope>
    <source>
        <tissue evidence="1">Shoot tissue taken approximately 20 cm above the soil surface</tissue>
    </source>
</reference>
<name>A0A0A9GLY1_ARUDO</name>
<dbReference type="AlphaFoldDB" id="A0A0A9GLY1"/>
<evidence type="ECO:0000313" key="1">
    <source>
        <dbReference type="EMBL" id="JAE23556.1"/>
    </source>
</evidence>
<reference evidence="1" key="1">
    <citation type="submission" date="2014-09" db="EMBL/GenBank/DDBJ databases">
        <authorList>
            <person name="Magalhaes I.L.F."/>
            <person name="Oliveira U."/>
            <person name="Santos F.R."/>
            <person name="Vidigal T.H.D.A."/>
            <person name="Brescovit A.D."/>
            <person name="Santos A.J."/>
        </authorList>
    </citation>
    <scope>NUCLEOTIDE SEQUENCE</scope>
    <source>
        <tissue evidence="1">Shoot tissue taken approximately 20 cm above the soil surface</tissue>
    </source>
</reference>
<accession>A0A0A9GLY1</accession>
<proteinExistence type="predicted"/>
<sequence>MVAFINQMVLGHLVWQINGRHSSMDAIFVDHQHQCFHLNPHLHHLS</sequence>
<organism evidence="1">
    <name type="scientific">Arundo donax</name>
    <name type="common">Giant reed</name>
    <name type="synonym">Donax arundinaceus</name>
    <dbReference type="NCBI Taxonomy" id="35708"/>
    <lineage>
        <taxon>Eukaryota</taxon>
        <taxon>Viridiplantae</taxon>
        <taxon>Streptophyta</taxon>
        <taxon>Embryophyta</taxon>
        <taxon>Tracheophyta</taxon>
        <taxon>Spermatophyta</taxon>
        <taxon>Magnoliopsida</taxon>
        <taxon>Liliopsida</taxon>
        <taxon>Poales</taxon>
        <taxon>Poaceae</taxon>
        <taxon>PACMAD clade</taxon>
        <taxon>Arundinoideae</taxon>
        <taxon>Arundineae</taxon>
        <taxon>Arundo</taxon>
    </lineage>
</organism>